<dbReference type="InterPro" id="IPR016193">
    <property type="entry name" value="Cytidine_deaminase-like"/>
</dbReference>
<accession>A0A2J6TLA8</accession>
<dbReference type="InterPro" id="IPR016192">
    <property type="entry name" value="APOBEC/CMP_deaminase_Zn-bd"/>
</dbReference>
<dbReference type="PANTHER" id="PTHR11079">
    <property type="entry name" value="CYTOSINE DEAMINASE FAMILY MEMBER"/>
    <property type="match status" value="1"/>
</dbReference>
<dbReference type="SUPFAM" id="SSF53927">
    <property type="entry name" value="Cytidine deaminase-like"/>
    <property type="match status" value="1"/>
</dbReference>
<evidence type="ECO:0000256" key="2">
    <source>
        <dbReference type="ARBA" id="ARBA00022801"/>
    </source>
</evidence>
<protein>
    <submittedName>
        <fullName evidence="6">Cytidine deaminase-like protein</fullName>
    </submittedName>
</protein>
<proteinExistence type="predicted"/>
<dbReference type="RefSeq" id="XP_024740719.1">
    <property type="nucleotide sequence ID" value="XM_024884608.1"/>
</dbReference>
<feature type="compositionally biased region" description="Basic and acidic residues" evidence="4">
    <location>
        <begin position="136"/>
        <end position="148"/>
    </location>
</feature>
<feature type="domain" description="CMP/dCMP-type deaminase" evidence="5">
    <location>
        <begin position="1"/>
        <end position="115"/>
    </location>
</feature>
<dbReference type="InParanoid" id="A0A2J6TLA8"/>
<evidence type="ECO:0000256" key="1">
    <source>
        <dbReference type="ARBA" id="ARBA00022723"/>
    </source>
</evidence>
<reference evidence="6 7" key="1">
    <citation type="submission" date="2016-04" db="EMBL/GenBank/DDBJ databases">
        <title>A degradative enzymes factory behind the ericoid mycorrhizal symbiosis.</title>
        <authorList>
            <consortium name="DOE Joint Genome Institute"/>
            <person name="Martino E."/>
            <person name="Morin E."/>
            <person name="Grelet G."/>
            <person name="Kuo A."/>
            <person name="Kohler A."/>
            <person name="Daghino S."/>
            <person name="Barry K."/>
            <person name="Choi C."/>
            <person name="Cichocki N."/>
            <person name="Clum A."/>
            <person name="Copeland A."/>
            <person name="Hainaut M."/>
            <person name="Haridas S."/>
            <person name="Labutti K."/>
            <person name="Lindquist E."/>
            <person name="Lipzen A."/>
            <person name="Khouja H.-R."/>
            <person name="Murat C."/>
            <person name="Ohm R."/>
            <person name="Olson A."/>
            <person name="Spatafora J."/>
            <person name="Veneault-Fourrey C."/>
            <person name="Henrissat B."/>
            <person name="Grigoriev I."/>
            <person name="Martin F."/>
            <person name="Perotto S."/>
        </authorList>
    </citation>
    <scope>NUCLEOTIDE SEQUENCE [LARGE SCALE GENOMIC DNA]</scope>
    <source>
        <strain evidence="6 7">E</strain>
    </source>
</reference>
<dbReference type="GO" id="GO:0008270">
    <property type="term" value="F:zinc ion binding"/>
    <property type="evidence" value="ECO:0007669"/>
    <property type="project" value="InterPro"/>
</dbReference>
<evidence type="ECO:0000259" key="5">
    <source>
        <dbReference type="PROSITE" id="PS51747"/>
    </source>
</evidence>
<gene>
    <name evidence="6" type="ORF">K444DRAFT_641285</name>
</gene>
<organism evidence="6 7">
    <name type="scientific">Hyaloscypha bicolor E</name>
    <dbReference type="NCBI Taxonomy" id="1095630"/>
    <lineage>
        <taxon>Eukaryota</taxon>
        <taxon>Fungi</taxon>
        <taxon>Dikarya</taxon>
        <taxon>Ascomycota</taxon>
        <taxon>Pezizomycotina</taxon>
        <taxon>Leotiomycetes</taxon>
        <taxon>Helotiales</taxon>
        <taxon>Hyaloscyphaceae</taxon>
        <taxon>Hyaloscypha</taxon>
        <taxon>Hyaloscypha bicolor</taxon>
    </lineage>
</organism>
<keyword evidence="1" id="KW-0479">Metal-binding</keyword>
<dbReference type="OrthoDB" id="1701769at2759"/>
<dbReference type="GO" id="GO:0002100">
    <property type="term" value="P:tRNA wobble adenosine to inosine editing"/>
    <property type="evidence" value="ECO:0007669"/>
    <property type="project" value="TreeGrafter"/>
</dbReference>
<keyword evidence="2" id="KW-0378">Hydrolase</keyword>
<feature type="compositionally biased region" description="Basic and acidic residues" evidence="4">
    <location>
        <begin position="175"/>
        <end position="204"/>
    </location>
</feature>
<feature type="region of interest" description="Disordered" evidence="4">
    <location>
        <begin position="124"/>
        <end position="150"/>
    </location>
</feature>
<dbReference type="PROSITE" id="PS00903">
    <property type="entry name" value="CYT_DCMP_DEAMINASES_1"/>
    <property type="match status" value="1"/>
</dbReference>
<evidence type="ECO:0000256" key="3">
    <source>
        <dbReference type="ARBA" id="ARBA00022833"/>
    </source>
</evidence>
<keyword evidence="7" id="KW-1185">Reference proteome</keyword>
<dbReference type="InterPro" id="IPR002125">
    <property type="entry name" value="CMP_dCMP_dom"/>
</dbReference>
<dbReference type="GO" id="GO:0005634">
    <property type="term" value="C:nucleus"/>
    <property type="evidence" value="ECO:0007669"/>
    <property type="project" value="TreeGrafter"/>
</dbReference>
<dbReference type="EMBL" id="KZ613779">
    <property type="protein sequence ID" value="PMD63815.1"/>
    <property type="molecule type" value="Genomic_DNA"/>
</dbReference>
<dbReference type="Proteomes" id="UP000235371">
    <property type="component" value="Unassembled WGS sequence"/>
</dbReference>
<evidence type="ECO:0000313" key="6">
    <source>
        <dbReference type="EMBL" id="PMD63815.1"/>
    </source>
</evidence>
<dbReference type="PANTHER" id="PTHR11079:SF149">
    <property type="entry name" value="TRNA-SPECIFIC ADENOSINE DEAMINASE 2"/>
    <property type="match status" value="1"/>
</dbReference>
<dbReference type="AlphaFoldDB" id="A0A2J6TLA8"/>
<dbReference type="PROSITE" id="PS51747">
    <property type="entry name" value="CYT_DCMP_DEAMINASES_2"/>
    <property type="match status" value="1"/>
</dbReference>
<evidence type="ECO:0000313" key="7">
    <source>
        <dbReference type="Proteomes" id="UP000235371"/>
    </source>
</evidence>
<dbReference type="GeneID" id="36592685"/>
<evidence type="ECO:0000256" key="4">
    <source>
        <dbReference type="SAM" id="MobiDB-lite"/>
    </source>
</evidence>
<dbReference type="STRING" id="1095630.A0A2J6TLA8"/>
<dbReference type="GO" id="GO:0005737">
    <property type="term" value="C:cytoplasm"/>
    <property type="evidence" value="ECO:0007669"/>
    <property type="project" value="TreeGrafter"/>
</dbReference>
<feature type="region of interest" description="Disordered" evidence="4">
    <location>
        <begin position="174"/>
        <end position="204"/>
    </location>
</feature>
<keyword evidence="3" id="KW-0862">Zinc</keyword>
<dbReference type="Gene3D" id="3.40.140.10">
    <property type="entry name" value="Cytidine Deaminase, domain 2"/>
    <property type="match status" value="1"/>
</dbReference>
<dbReference type="Pfam" id="PF00383">
    <property type="entry name" value="dCMP_cyt_deam_1"/>
    <property type="match status" value="1"/>
</dbReference>
<dbReference type="FunCoup" id="A0A2J6TLA8">
    <property type="interactions" value="538"/>
</dbReference>
<name>A0A2J6TLA8_9HELO</name>
<sequence length="204" mass="22354">MREALAMAELALSTNETPVGCIFVHQNTIIGRGMNATNASYNGTRHAEFIAISDIFSSTDPEGKKKYGSKVLKECDLYVTVEPCIMCASLLRQFGIRRVFFGAGNEKFGGCGGVLNVHVANGATELQGEGGDGEDGAEKGGERKRHEDDYEVSGGWLREEAILLLRRFYVQENGRAPEPRRRGKEERVVKMDVEPLVEGKKKGG</sequence>
<dbReference type="GO" id="GO:0052717">
    <property type="term" value="F:tRNA-specific adenosine-34 deaminase activity"/>
    <property type="evidence" value="ECO:0007669"/>
    <property type="project" value="TreeGrafter"/>
</dbReference>
<dbReference type="CDD" id="cd01285">
    <property type="entry name" value="nucleoside_deaminase"/>
    <property type="match status" value="1"/>
</dbReference>